<name>A0A401IUR5_9LACO</name>
<evidence type="ECO:0000259" key="2">
    <source>
        <dbReference type="PROSITE" id="PS51756"/>
    </source>
</evidence>
<dbReference type="InterPro" id="IPR006829">
    <property type="entry name" value="LXG_dom"/>
</dbReference>
<organism evidence="3 4">
    <name type="scientific">Ligilactobacillus salitolerans</name>
    <dbReference type="NCBI Taxonomy" id="1808352"/>
    <lineage>
        <taxon>Bacteria</taxon>
        <taxon>Bacillati</taxon>
        <taxon>Bacillota</taxon>
        <taxon>Bacilli</taxon>
        <taxon>Lactobacillales</taxon>
        <taxon>Lactobacillaceae</taxon>
        <taxon>Ligilactobacillus</taxon>
    </lineage>
</organism>
<dbReference type="EMBL" id="BFFP01000030">
    <property type="protein sequence ID" value="GBG95269.1"/>
    <property type="molecule type" value="Genomic_DNA"/>
</dbReference>
<proteinExistence type="inferred from homology"/>
<evidence type="ECO:0000256" key="1">
    <source>
        <dbReference type="ARBA" id="ARBA00034117"/>
    </source>
</evidence>
<gene>
    <name evidence="3" type="ORF">LFYK43_17280</name>
</gene>
<feature type="domain" description="LXG" evidence="2">
    <location>
        <begin position="1"/>
        <end position="237"/>
    </location>
</feature>
<dbReference type="RefSeq" id="WP_124977427.1">
    <property type="nucleotide sequence ID" value="NZ_BFFP01000030.1"/>
</dbReference>
<dbReference type="Proteomes" id="UP000286848">
    <property type="component" value="Unassembled WGS sequence"/>
</dbReference>
<protein>
    <recommendedName>
        <fullName evidence="2">LXG domain-containing protein</fullName>
    </recommendedName>
</protein>
<comment type="caution">
    <text evidence="3">The sequence shown here is derived from an EMBL/GenBank/DDBJ whole genome shotgun (WGS) entry which is preliminary data.</text>
</comment>
<reference evidence="3 4" key="1">
    <citation type="journal article" date="2019" name="Int. J. Syst. Evol. Microbiol.">
        <title>Lactobacillus salitolerans sp. nov., a novel lactic acid bacterium isolated from spent mushroom substrates.</title>
        <authorList>
            <person name="Tohno M."/>
            <person name="Tanizawa Y."/>
            <person name="Kojima Y."/>
            <person name="Sakamoto M."/>
            <person name="Nakamura Y."/>
            <person name="Ohkuma M."/>
            <person name="Kobayashi H."/>
        </authorList>
    </citation>
    <scope>NUCLEOTIDE SEQUENCE [LARGE SCALE GENOMIC DNA]</scope>
    <source>
        <strain evidence="3 4">YK43</strain>
    </source>
</reference>
<evidence type="ECO:0000313" key="3">
    <source>
        <dbReference type="EMBL" id="GBG95269.1"/>
    </source>
</evidence>
<keyword evidence="4" id="KW-1185">Reference proteome</keyword>
<dbReference type="OrthoDB" id="2324682at2"/>
<dbReference type="Pfam" id="PF04740">
    <property type="entry name" value="LXG"/>
    <property type="match status" value="1"/>
</dbReference>
<comment type="similarity">
    <text evidence="1">In the N-terminal section; belongs to the LXG family.</text>
</comment>
<dbReference type="PROSITE" id="PS51756">
    <property type="entry name" value="LXG"/>
    <property type="match status" value="1"/>
</dbReference>
<evidence type="ECO:0000313" key="4">
    <source>
        <dbReference type="Proteomes" id="UP000286848"/>
    </source>
</evidence>
<accession>A0A401IUR5</accession>
<dbReference type="AlphaFoldDB" id="A0A401IUR5"/>
<sequence length="267" mass="29758">MSEIDYEKLVDYQQSMHKGIVRRKEKLQATQKALDAIANSLNFTGKTADNIKSYIDEVHTSGIIQQLLTALDTFDRVITAYVANYPRVDAGGKLFKLYDEDFDKHQQELKTARGKYAEIISSANKAMSSVSHIKETSGHSSLKKAGSDLKETLGKMEKIAENQQNDWHSYESGHADDFGDVQSVVDKVNSLVGQYSGGKMPVMGDYVAGGFNAAMGQQYTNVLQGMQQKNTQEAKQTAANNQKIVAANQEQYLFEKNKKLKQLEKKS</sequence>